<accession>X0T375</accession>
<feature type="domain" description="DUF4349" evidence="2">
    <location>
        <begin position="2"/>
        <end position="136"/>
    </location>
</feature>
<gene>
    <name evidence="3" type="ORF">S01H1_27135</name>
</gene>
<dbReference type="Pfam" id="PF14257">
    <property type="entry name" value="DUF4349"/>
    <property type="match status" value="1"/>
</dbReference>
<dbReference type="InterPro" id="IPR025645">
    <property type="entry name" value="DUF4349"/>
</dbReference>
<evidence type="ECO:0000259" key="2">
    <source>
        <dbReference type="Pfam" id="PF14257"/>
    </source>
</evidence>
<evidence type="ECO:0000313" key="3">
    <source>
        <dbReference type="EMBL" id="GAF87694.1"/>
    </source>
</evidence>
<feature type="non-terminal residue" evidence="3">
    <location>
        <position position="1"/>
    </location>
</feature>
<keyword evidence="1" id="KW-0472">Membrane</keyword>
<sequence length="157" mass="18460">SEKESVSGRDVTEEFVDLQSRLKNLRVEEAQYQKILEKAWKIDEVLSVTERLFATREDIERIEGRIKYLEDLTSLSTIRVNLSEEPKIEIPTAEWRPLTTIKKAFRSSVRFFQGLVNVIIWLAFYLIPLGILAWLIKKIVKVIKRKKKQEVAIEEKE</sequence>
<organism evidence="3">
    <name type="scientific">marine sediment metagenome</name>
    <dbReference type="NCBI Taxonomy" id="412755"/>
    <lineage>
        <taxon>unclassified sequences</taxon>
        <taxon>metagenomes</taxon>
        <taxon>ecological metagenomes</taxon>
    </lineage>
</organism>
<proteinExistence type="predicted"/>
<evidence type="ECO:0000256" key="1">
    <source>
        <dbReference type="SAM" id="Phobius"/>
    </source>
</evidence>
<keyword evidence="1" id="KW-1133">Transmembrane helix</keyword>
<protein>
    <recommendedName>
        <fullName evidence="2">DUF4349 domain-containing protein</fullName>
    </recommendedName>
</protein>
<name>X0T375_9ZZZZ</name>
<comment type="caution">
    <text evidence="3">The sequence shown here is derived from an EMBL/GenBank/DDBJ whole genome shotgun (WGS) entry which is preliminary data.</text>
</comment>
<dbReference type="EMBL" id="BARS01016494">
    <property type="protein sequence ID" value="GAF87694.1"/>
    <property type="molecule type" value="Genomic_DNA"/>
</dbReference>
<keyword evidence="1" id="KW-0812">Transmembrane</keyword>
<dbReference type="AlphaFoldDB" id="X0T375"/>
<feature type="transmembrane region" description="Helical" evidence="1">
    <location>
        <begin position="111"/>
        <end position="136"/>
    </location>
</feature>
<reference evidence="3" key="1">
    <citation type="journal article" date="2014" name="Front. Microbiol.">
        <title>High frequency of phylogenetically diverse reductive dehalogenase-homologous genes in deep subseafloor sedimentary metagenomes.</title>
        <authorList>
            <person name="Kawai M."/>
            <person name="Futagami T."/>
            <person name="Toyoda A."/>
            <person name="Takaki Y."/>
            <person name="Nishi S."/>
            <person name="Hori S."/>
            <person name="Arai W."/>
            <person name="Tsubouchi T."/>
            <person name="Morono Y."/>
            <person name="Uchiyama I."/>
            <person name="Ito T."/>
            <person name="Fujiyama A."/>
            <person name="Inagaki F."/>
            <person name="Takami H."/>
        </authorList>
    </citation>
    <scope>NUCLEOTIDE SEQUENCE</scope>
    <source>
        <strain evidence="3">Expedition CK06-06</strain>
    </source>
</reference>